<dbReference type="Pfam" id="PF00488">
    <property type="entry name" value="MutS_V"/>
    <property type="match status" value="1"/>
</dbReference>
<dbReference type="GO" id="GO:0005524">
    <property type="term" value="F:ATP binding"/>
    <property type="evidence" value="ECO:0007669"/>
    <property type="project" value="UniProtKB-KW"/>
</dbReference>
<gene>
    <name evidence="7" type="ORF">SteCoe_10997</name>
</gene>
<dbReference type="SUPFAM" id="SSF48334">
    <property type="entry name" value="DNA repair protein MutS, domain III"/>
    <property type="match status" value="1"/>
</dbReference>
<sequence>MLITPRGSQPSKRTPSTSKDKTCMMSIIENRSREVGIAYININSFEIFITQYVDNIDYFHTLSLIYNCDPVEILMCKTAEESLLTHRIHSHLNYYDISFLSRKLFDEIKGEQLCLGSLIRPLDQDIQSKYVCLAALSALISHIELIQNANVYKDRLKINLIYLKNFLIIDCYTIKALEIMTSAEGVKKDALVGLFDCKTQAGSRILRASLLQPNKEPKIVNTRLSAVEELINNSVARVEIKNCLGAFVNTELATSKILQQPKQLSEKYMRSQITNILNIFHNLEQCKNLYNILIKTSLCSKGFKELIELLDDRQIDSLYDDIINVLSDTVVEKKIKKVTIFDCLFLVKEGRNVLLDISRQAYNKYIEEIHKLECQYRCRLSDSNISIIYTPVRGYHLQLDSSVLHRNYYSLLGEHLLKITHKEKKCFATTYSLLHLNEKIKSSQTEIINRTYSVIEELCAKARDKIICLYNISQAVATLDLYLAFSVFSITYECSKPIFKEGKIKIVEGKNPLLICKKDIKSNDYKFSRSCCLQVLTGANSSGKTTYLKTLALLSILSHSGCFVPVKKFVISPLSYILTRIGDKESIELNSSSFVAEMYDCRYILNTCNSESLVLLDELGKSTSTQDGIALAWAICEKLFKTHAFTLVATHFHQLSLLESLNPCIINIHIENYVVSLGPASRTSGYGIELALQSALPQNISIRAQKFLHDFEEIMSRCQKQALDCKEKKKMKLVEELVKLKKAKISKDQIKLYLLKLKEEFC</sequence>
<dbReference type="SMART" id="SM00534">
    <property type="entry name" value="MUTSac"/>
    <property type="match status" value="1"/>
</dbReference>
<protein>
    <recommendedName>
        <fullName evidence="6">DNA mismatch repair proteins mutS family domain-containing protein</fullName>
    </recommendedName>
</protein>
<dbReference type="PANTHER" id="PTHR11361:SF21">
    <property type="entry name" value="MUTS PROTEIN HOMOLOG 4"/>
    <property type="match status" value="1"/>
</dbReference>
<comment type="similarity">
    <text evidence="1">Belongs to the DNA mismatch repair MutS family.</text>
</comment>
<evidence type="ECO:0000259" key="6">
    <source>
        <dbReference type="PROSITE" id="PS00486"/>
    </source>
</evidence>
<dbReference type="PROSITE" id="PS00486">
    <property type="entry name" value="DNA_MISMATCH_REPAIR_2"/>
    <property type="match status" value="1"/>
</dbReference>
<dbReference type="InterPro" id="IPR045076">
    <property type="entry name" value="MutS"/>
</dbReference>
<dbReference type="EMBL" id="MPUH01000180">
    <property type="protein sequence ID" value="OMJ87312.1"/>
    <property type="molecule type" value="Genomic_DNA"/>
</dbReference>
<keyword evidence="2" id="KW-0547">Nucleotide-binding</keyword>
<dbReference type="SMART" id="SM00533">
    <property type="entry name" value="MUTSd"/>
    <property type="match status" value="1"/>
</dbReference>
<proteinExistence type="inferred from homology"/>
<dbReference type="GO" id="GO:0006298">
    <property type="term" value="P:mismatch repair"/>
    <property type="evidence" value="ECO:0007669"/>
    <property type="project" value="InterPro"/>
</dbReference>
<keyword evidence="8" id="KW-1185">Reference proteome</keyword>
<evidence type="ECO:0000256" key="4">
    <source>
        <dbReference type="ARBA" id="ARBA00023125"/>
    </source>
</evidence>
<name>A0A1R2CE84_9CILI</name>
<dbReference type="PANTHER" id="PTHR11361">
    <property type="entry name" value="DNA MISMATCH REPAIR PROTEIN MUTS FAMILY MEMBER"/>
    <property type="match status" value="1"/>
</dbReference>
<dbReference type="InterPro" id="IPR000432">
    <property type="entry name" value="DNA_mismatch_repair_MutS_C"/>
</dbReference>
<dbReference type="PIRSF" id="PIRSF005813">
    <property type="entry name" value="MSH2"/>
    <property type="match status" value="1"/>
</dbReference>
<dbReference type="Gene3D" id="1.10.1420.10">
    <property type="match status" value="2"/>
</dbReference>
<dbReference type="InterPro" id="IPR007696">
    <property type="entry name" value="DNA_mismatch_repair_MutS_core"/>
</dbReference>
<keyword evidence="4" id="KW-0238">DNA-binding</keyword>
<dbReference type="InterPro" id="IPR011184">
    <property type="entry name" value="DNA_mismatch_repair_Msh2"/>
</dbReference>
<dbReference type="Pfam" id="PF05188">
    <property type="entry name" value="MutS_II"/>
    <property type="match status" value="1"/>
</dbReference>
<dbReference type="AlphaFoldDB" id="A0A1R2CE84"/>
<dbReference type="InterPro" id="IPR036187">
    <property type="entry name" value="DNA_mismatch_repair_MutS_sf"/>
</dbReference>
<evidence type="ECO:0000313" key="8">
    <source>
        <dbReference type="Proteomes" id="UP000187209"/>
    </source>
</evidence>
<evidence type="ECO:0000256" key="2">
    <source>
        <dbReference type="ARBA" id="ARBA00022741"/>
    </source>
</evidence>
<dbReference type="GO" id="GO:0030983">
    <property type="term" value="F:mismatched DNA binding"/>
    <property type="evidence" value="ECO:0007669"/>
    <property type="project" value="InterPro"/>
</dbReference>
<keyword evidence="3" id="KW-0067">ATP-binding</keyword>
<dbReference type="SUPFAM" id="SSF52540">
    <property type="entry name" value="P-loop containing nucleoside triphosphate hydrolases"/>
    <property type="match status" value="1"/>
</dbReference>
<evidence type="ECO:0000313" key="7">
    <source>
        <dbReference type="EMBL" id="OMJ87312.1"/>
    </source>
</evidence>
<dbReference type="Proteomes" id="UP000187209">
    <property type="component" value="Unassembled WGS sequence"/>
</dbReference>
<dbReference type="GO" id="GO:0140664">
    <property type="term" value="F:ATP-dependent DNA damage sensor activity"/>
    <property type="evidence" value="ECO:0007669"/>
    <property type="project" value="InterPro"/>
</dbReference>
<keyword evidence="5" id="KW-0469">Meiosis</keyword>
<dbReference type="InterPro" id="IPR007860">
    <property type="entry name" value="DNA_mmatch_repair_MutS_con_dom"/>
</dbReference>
<comment type="caution">
    <text evidence="7">The sequence shown here is derived from an EMBL/GenBank/DDBJ whole genome shotgun (WGS) entry which is preliminary data.</text>
</comment>
<evidence type="ECO:0000256" key="5">
    <source>
        <dbReference type="ARBA" id="ARBA00023254"/>
    </source>
</evidence>
<dbReference type="InterPro" id="IPR027417">
    <property type="entry name" value="P-loop_NTPase"/>
</dbReference>
<dbReference type="SUPFAM" id="SSF53150">
    <property type="entry name" value="DNA repair protein MutS, domain II"/>
    <property type="match status" value="1"/>
</dbReference>
<evidence type="ECO:0000256" key="3">
    <source>
        <dbReference type="ARBA" id="ARBA00022840"/>
    </source>
</evidence>
<evidence type="ECO:0000256" key="1">
    <source>
        <dbReference type="ARBA" id="ARBA00006271"/>
    </source>
</evidence>
<feature type="domain" description="DNA mismatch repair proteins mutS family" evidence="6">
    <location>
        <begin position="612"/>
        <end position="628"/>
    </location>
</feature>
<dbReference type="GO" id="GO:0005634">
    <property type="term" value="C:nucleus"/>
    <property type="evidence" value="ECO:0007669"/>
    <property type="project" value="TreeGrafter"/>
</dbReference>
<dbReference type="OrthoDB" id="295033at2759"/>
<dbReference type="InterPro" id="IPR036678">
    <property type="entry name" value="MutS_con_dom_sf"/>
</dbReference>
<reference evidence="7 8" key="1">
    <citation type="submission" date="2016-11" db="EMBL/GenBank/DDBJ databases">
        <title>The macronuclear genome of Stentor coeruleus: a giant cell with tiny introns.</title>
        <authorList>
            <person name="Slabodnick M."/>
            <person name="Ruby J.G."/>
            <person name="Reiff S.B."/>
            <person name="Swart E.C."/>
            <person name="Gosai S."/>
            <person name="Prabakaran S."/>
            <person name="Witkowska E."/>
            <person name="Larue G.E."/>
            <person name="Fisher S."/>
            <person name="Freeman R.M."/>
            <person name="Gunawardena J."/>
            <person name="Chu W."/>
            <person name="Stover N.A."/>
            <person name="Gregory B.D."/>
            <person name="Nowacki M."/>
            <person name="Derisi J."/>
            <person name="Roy S.W."/>
            <person name="Marshall W.F."/>
            <person name="Sood P."/>
        </authorList>
    </citation>
    <scope>NUCLEOTIDE SEQUENCE [LARGE SCALE GENOMIC DNA]</scope>
    <source>
        <strain evidence="7">WM001</strain>
    </source>
</reference>
<organism evidence="7 8">
    <name type="scientific">Stentor coeruleus</name>
    <dbReference type="NCBI Taxonomy" id="5963"/>
    <lineage>
        <taxon>Eukaryota</taxon>
        <taxon>Sar</taxon>
        <taxon>Alveolata</taxon>
        <taxon>Ciliophora</taxon>
        <taxon>Postciliodesmatophora</taxon>
        <taxon>Heterotrichea</taxon>
        <taxon>Heterotrichida</taxon>
        <taxon>Stentoridae</taxon>
        <taxon>Stentor</taxon>
    </lineage>
</organism>
<dbReference type="GO" id="GO:0007131">
    <property type="term" value="P:reciprocal meiotic recombination"/>
    <property type="evidence" value="ECO:0007669"/>
    <property type="project" value="TreeGrafter"/>
</dbReference>
<dbReference type="Gene3D" id="3.40.50.300">
    <property type="entry name" value="P-loop containing nucleotide triphosphate hydrolases"/>
    <property type="match status" value="1"/>
</dbReference>
<dbReference type="Gene3D" id="3.30.420.110">
    <property type="entry name" value="MutS, connector domain"/>
    <property type="match status" value="1"/>
</dbReference>
<dbReference type="Pfam" id="PF05192">
    <property type="entry name" value="MutS_III"/>
    <property type="match status" value="1"/>
</dbReference>
<accession>A0A1R2CE84</accession>